<feature type="domain" description="Nucleotidyl transferase" evidence="1">
    <location>
        <begin position="5"/>
        <end position="236"/>
    </location>
</feature>
<organism evidence="2 3">
    <name type="scientific">Thermoflavifilum thermophilum</name>
    <dbReference type="NCBI Taxonomy" id="1393122"/>
    <lineage>
        <taxon>Bacteria</taxon>
        <taxon>Pseudomonadati</taxon>
        <taxon>Bacteroidota</taxon>
        <taxon>Chitinophagia</taxon>
        <taxon>Chitinophagales</taxon>
        <taxon>Chitinophagaceae</taxon>
        <taxon>Thermoflavifilum</taxon>
    </lineage>
</organism>
<dbReference type="Pfam" id="PF00483">
    <property type="entry name" value="NTP_transferase"/>
    <property type="match status" value="1"/>
</dbReference>
<dbReference type="InterPro" id="IPR005835">
    <property type="entry name" value="NTP_transferase_dom"/>
</dbReference>
<dbReference type="OrthoDB" id="9813880at2"/>
<dbReference type="InterPro" id="IPR029044">
    <property type="entry name" value="Nucleotide-diphossugar_trans"/>
</dbReference>
<dbReference type="AlphaFoldDB" id="A0A1I7NL87"/>
<keyword evidence="2" id="KW-0808">Transferase</keyword>
<proteinExistence type="predicted"/>
<sequence>MMREAVILAGGLGTRLRSVLPDTPKVLAPIGKHPFLYYLLHYLATQELSRVILSLGYQHQLVQQWLAEADKGQFPFEIQTVVEPQPLGTGGAISLSMSYALAAQVFVLNGDTYFPISLSDMEQLHQSMKKPITLAACYLEDTGRYGSLEIDETHHTVKSFQEKRDRKPGWINAGIYCIDRTWWTSKPFPEIFSFEKGVLETMVHYHAESSLVAVFQANQFFIDMGIPEDYIRAQQMIPAYARI</sequence>
<accession>A0A1I7NL87</accession>
<dbReference type="SUPFAM" id="SSF53448">
    <property type="entry name" value="Nucleotide-diphospho-sugar transferases"/>
    <property type="match status" value="1"/>
</dbReference>
<protein>
    <submittedName>
        <fullName evidence="2">D-glycero-alpha-D-manno-heptose 1-phosphate guanylyltransferase</fullName>
    </submittedName>
</protein>
<evidence type="ECO:0000259" key="1">
    <source>
        <dbReference type="Pfam" id="PF00483"/>
    </source>
</evidence>
<dbReference type="InterPro" id="IPR050486">
    <property type="entry name" value="Mannose-1P_guanyltransferase"/>
</dbReference>
<gene>
    <name evidence="2" type="ORF">SAMN05660895_2211</name>
</gene>
<keyword evidence="2" id="KW-0548">Nucleotidyltransferase</keyword>
<dbReference type="Gene3D" id="3.90.550.10">
    <property type="entry name" value="Spore Coat Polysaccharide Biosynthesis Protein SpsA, Chain A"/>
    <property type="match status" value="1"/>
</dbReference>
<evidence type="ECO:0000313" key="2">
    <source>
        <dbReference type="EMBL" id="SFV35350.1"/>
    </source>
</evidence>
<evidence type="ECO:0000313" key="3">
    <source>
        <dbReference type="Proteomes" id="UP000199537"/>
    </source>
</evidence>
<name>A0A1I7NL87_9BACT</name>
<dbReference type="EMBL" id="FPCJ01000001">
    <property type="protein sequence ID" value="SFV35350.1"/>
    <property type="molecule type" value="Genomic_DNA"/>
</dbReference>
<dbReference type="STRING" id="1393122.SAMN05660895_2211"/>
<dbReference type="PANTHER" id="PTHR22572">
    <property type="entry name" value="SUGAR-1-PHOSPHATE GUANYL TRANSFERASE"/>
    <property type="match status" value="1"/>
</dbReference>
<dbReference type="RefSeq" id="WP_092460494.1">
    <property type="nucleotide sequence ID" value="NZ_FPCJ01000001.1"/>
</dbReference>
<dbReference type="Proteomes" id="UP000199537">
    <property type="component" value="Unassembled WGS sequence"/>
</dbReference>
<keyword evidence="3" id="KW-1185">Reference proteome</keyword>
<dbReference type="GO" id="GO:0016779">
    <property type="term" value="F:nucleotidyltransferase activity"/>
    <property type="evidence" value="ECO:0007669"/>
    <property type="project" value="UniProtKB-KW"/>
</dbReference>
<reference evidence="3" key="1">
    <citation type="submission" date="2016-10" db="EMBL/GenBank/DDBJ databases">
        <authorList>
            <person name="Varghese N."/>
            <person name="Submissions S."/>
        </authorList>
    </citation>
    <scope>NUCLEOTIDE SEQUENCE [LARGE SCALE GENOMIC DNA]</scope>
    <source>
        <strain evidence="3">DSM 14807</strain>
    </source>
</reference>